<evidence type="ECO:0000313" key="1">
    <source>
        <dbReference type="EMBL" id="CEN43443.1"/>
    </source>
</evidence>
<protein>
    <submittedName>
        <fullName evidence="2">Uncharacterized protein</fullName>
    </submittedName>
</protein>
<evidence type="ECO:0000313" key="3">
    <source>
        <dbReference type="Proteomes" id="UP000038200"/>
    </source>
</evidence>
<keyword evidence="4" id="KW-1185">Reference proteome</keyword>
<sequence>MPLYIVGNVPERKLAKGELQGFSQS</sequence>
<dbReference type="AlphaFoldDB" id="A0A0B7IDX0"/>
<dbReference type="STRING" id="1848903.CCAND38_1030003"/>
<dbReference type="EMBL" id="CDOL01000005">
    <property type="protein sequence ID" value="CEN50106.1"/>
    <property type="molecule type" value="Genomic_DNA"/>
</dbReference>
<organism evidence="2 3">
    <name type="scientific">Capnocytophaga canis</name>
    <dbReference type="NCBI Taxonomy" id="1848903"/>
    <lineage>
        <taxon>Bacteria</taxon>
        <taxon>Pseudomonadati</taxon>
        <taxon>Bacteroidota</taxon>
        <taxon>Flavobacteriia</taxon>
        <taxon>Flavobacteriales</taxon>
        <taxon>Flavobacteriaceae</taxon>
        <taxon>Capnocytophaga</taxon>
    </lineage>
</organism>
<evidence type="ECO:0000313" key="2">
    <source>
        <dbReference type="EMBL" id="CEN50106.1"/>
    </source>
</evidence>
<evidence type="ECO:0000313" key="4">
    <source>
        <dbReference type="Proteomes" id="UP000045051"/>
    </source>
</evidence>
<dbReference type="Proteomes" id="UP000045051">
    <property type="component" value="Unassembled WGS sequence"/>
</dbReference>
<gene>
    <name evidence="1" type="ORF">CCAND38_1030003</name>
    <name evidence="2" type="ORF">CCAND93_1020003</name>
</gene>
<proteinExistence type="predicted"/>
<dbReference type="Proteomes" id="UP000038200">
    <property type="component" value="Unassembled WGS sequence"/>
</dbReference>
<reference evidence="3 4" key="1">
    <citation type="submission" date="2015-01" db="EMBL/GenBank/DDBJ databases">
        <authorList>
            <person name="MANFREDI Pablo"/>
        </authorList>
    </citation>
    <scope>NUCLEOTIDE SEQUENCE [LARGE SCALE GENOMIC DNA]</scope>
    <source>
        <strain evidence="1 4">CcD38</strain>
        <strain evidence="2 3">CcD93</strain>
    </source>
</reference>
<name>A0A0B7IDX0_9FLAO</name>
<dbReference type="EMBL" id="CDOI01000006">
    <property type="protein sequence ID" value="CEN43443.1"/>
    <property type="molecule type" value="Genomic_DNA"/>
</dbReference>
<accession>A0A0B7IDX0</accession>